<reference evidence="1" key="2">
    <citation type="journal article" date="2021" name="PeerJ">
        <title>Extensive microbial diversity within the chicken gut microbiome revealed by metagenomics and culture.</title>
        <authorList>
            <person name="Gilroy R."/>
            <person name="Ravi A."/>
            <person name="Getino M."/>
            <person name="Pursley I."/>
            <person name="Horton D.L."/>
            <person name="Alikhan N.F."/>
            <person name="Baker D."/>
            <person name="Gharbi K."/>
            <person name="Hall N."/>
            <person name="Watson M."/>
            <person name="Adriaenssens E.M."/>
            <person name="Foster-Nyarko E."/>
            <person name="Jarju S."/>
            <person name="Secka A."/>
            <person name="Antonio M."/>
            <person name="Oren A."/>
            <person name="Chaudhuri R.R."/>
            <person name="La Ragione R."/>
            <person name="Hildebrand F."/>
            <person name="Pallen M.J."/>
        </authorList>
    </citation>
    <scope>NUCLEOTIDE SEQUENCE</scope>
    <source>
        <strain evidence="1">ChiHcec3-6078</strain>
    </source>
</reference>
<evidence type="ECO:0000313" key="2">
    <source>
        <dbReference type="Proteomes" id="UP000824090"/>
    </source>
</evidence>
<accession>A0A9D1I0V7</accession>
<dbReference type="AlphaFoldDB" id="A0A9D1I0V7"/>
<protein>
    <submittedName>
        <fullName evidence="1">Epoxyqueuosine reductase</fullName>
    </submittedName>
</protein>
<organism evidence="1 2">
    <name type="scientific">Candidatus Allocopromorpha excrementigallinarum</name>
    <dbReference type="NCBI Taxonomy" id="2840742"/>
    <lineage>
        <taxon>Bacteria</taxon>
        <taxon>Bacillati</taxon>
        <taxon>Bacillota</taxon>
        <taxon>Clostridia</taxon>
        <taxon>Eubacteriales</taxon>
        <taxon>Eubacteriaceae</taxon>
        <taxon>Eubacteriaceae incertae sedis</taxon>
        <taxon>Candidatus Allocopromorpha</taxon>
    </lineage>
</organism>
<dbReference type="PANTHER" id="PTHR42827:SF1">
    <property type="entry name" value="IRON-SULFUR CLUSTER-BINDING PROTEIN"/>
    <property type="match status" value="1"/>
</dbReference>
<name>A0A9D1I0V7_9FIRM</name>
<comment type="caution">
    <text evidence="1">The sequence shown here is derived from an EMBL/GenBank/DDBJ whole genome shotgun (WGS) entry which is preliminary data.</text>
</comment>
<dbReference type="PANTHER" id="PTHR42827">
    <property type="entry name" value="IRON-SULFUR CLUSTER-BINDING PROTEIN-RELATED"/>
    <property type="match status" value="1"/>
</dbReference>
<gene>
    <name evidence="1" type="ORF">IAC50_00160</name>
</gene>
<proteinExistence type="predicted"/>
<evidence type="ECO:0000313" key="1">
    <source>
        <dbReference type="EMBL" id="HIU24895.1"/>
    </source>
</evidence>
<sequence length="261" mass="28766">MKEKILNEIEAVIKSRSVSFWRKPLAGFADADSPYIRNLRRIVHPLHRMPREALEDASVVIVYFLPFKEDIPRGNTRGELSSREWAEVYEETNALFPVINSRLTALISSLGYEAAVPPEASVFYRDEIISRWSFRHLAYAAGLGTFGLNNMLITREGCAGRLNGIVSNIPLETGRPLEEEACLYKRNGSCGVCVKRCPSGALSSHGFNRRLCYDQCLKNAAVYTSLGSSYASAPGEEAADTGSGVCGKCLCGCPCTFKRPL</sequence>
<dbReference type="EMBL" id="DVMP01000003">
    <property type="protein sequence ID" value="HIU24895.1"/>
    <property type="molecule type" value="Genomic_DNA"/>
</dbReference>
<reference evidence="1" key="1">
    <citation type="submission" date="2020-10" db="EMBL/GenBank/DDBJ databases">
        <authorList>
            <person name="Gilroy R."/>
        </authorList>
    </citation>
    <scope>NUCLEOTIDE SEQUENCE</scope>
    <source>
        <strain evidence="1">ChiHcec3-6078</strain>
    </source>
</reference>
<dbReference type="Proteomes" id="UP000824090">
    <property type="component" value="Unassembled WGS sequence"/>
</dbReference>
<dbReference type="SUPFAM" id="SSF54862">
    <property type="entry name" value="4Fe-4S ferredoxins"/>
    <property type="match status" value="1"/>
</dbReference>